<organism evidence="1 2">
    <name type="scientific">Clathrus columnatus</name>
    <dbReference type="NCBI Taxonomy" id="1419009"/>
    <lineage>
        <taxon>Eukaryota</taxon>
        <taxon>Fungi</taxon>
        <taxon>Dikarya</taxon>
        <taxon>Basidiomycota</taxon>
        <taxon>Agaricomycotina</taxon>
        <taxon>Agaricomycetes</taxon>
        <taxon>Phallomycetidae</taxon>
        <taxon>Phallales</taxon>
        <taxon>Clathraceae</taxon>
        <taxon>Clathrus</taxon>
    </lineage>
</organism>
<proteinExistence type="predicted"/>
<keyword evidence="2" id="KW-1185">Reference proteome</keyword>
<dbReference type="EMBL" id="BPWL01000002">
    <property type="protein sequence ID" value="GJJ06903.1"/>
    <property type="molecule type" value="Genomic_DNA"/>
</dbReference>
<gene>
    <name evidence="1" type="ORF">Clacol_001099</name>
</gene>
<dbReference type="AlphaFoldDB" id="A0AAV5A083"/>
<evidence type="ECO:0000313" key="1">
    <source>
        <dbReference type="EMBL" id="GJJ06903.1"/>
    </source>
</evidence>
<name>A0AAV5A083_9AGAM</name>
<dbReference type="Proteomes" id="UP001050691">
    <property type="component" value="Unassembled WGS sequence"/>
</dbReference>
<reference evidence="1" key="1">
    <citation type="submission" date="2021-10" db="EMBL/GenBank/DDBJ databases">
        <title>De novo Genome Assembly of Clathrus columnatus (Basidiomycota, Fungi) Using Illumina and Nanopore Sequence Data.</title>
        <authorList>
            <person name="Ogiso-Tanaka E."/>
            <person name="Itagaki H."/>
            <person name="Hosoya T."/>
            <person name="Hosaka K."/>
        </authorList>
    </citation>
    <scope>NUCLEOTIDE SEQUENCE</scope>
    <source>
        <strain evidence="1">MO-923</strain>
    </source>
</reference>
<evidence type="ECO:0000313" key="2">
    <source>
        <dbReference type="Proteomes" id="UP001050691"/>
    </source>
</evidence>
<comment type="caution">
    <text evidence="1">The sequence shown here is derived from an EMBL/GenBank/DDBJ whole genome shotgun (WGS) entry which is preliminary data.</text>
</comment>
<protein>
    <submittedName>
        <fullName evidence="1">Uncharacterized protein</fullName>
    </submittedName>
</protein>
<accession>A0AAV5A083</accession>
<sequence length="100" mass="11634">MFAQIPSVQKFVIAHRDTFLSFIRAFRNPSLPPQLNFFYTGGLNSEDPEYMEIVGKELTECLQLRQKFSAHRLEFIAFGCSCPLPYTWLNELRNLETAQD</sequence>